<dbReference type="InterPro" id="IPR001789">
    <property type="entry name" value="Sig_transdc_resp-reg_receiver"/>
</dbReference>
<dbReference type="InterPro" id="IPR003661">
    <property type="entry name" value="HisK_dim/P_dom"/>
</dbReference>
<evidence type="ECO:0000256" key="4">
    <source>
        <dbReference type="ARBA" id="ARBA00022553"/>
    </source>
</evidence>
<organism evidence="19 20">
    <name type="scientific">candidate division KSB3 bacterium</name>
    <dbReference type="NCBI Taxonomy" id="2044937"/>
    <lineage>
        <taxon>Bacteria</taxon>
        <taxon>candidate division KSB3</taxon>
    </lineage>
</organism>
<keyword evidence="9" id="KW-0067">ATP-binding</keyword>
<comment type="subcellular location">
    <subcellularLocation>
        <location evidence="2">Membrane</location>
        <topology evidence="2">Multi-pass membrane protein</topology>
    </subcellularLocation>
</comment>
<dbReference type="InterPro" id="IPR035965">
    <property type="entry name" value="PAS-like_dom_sf"/>
</dbReference>
<keyword evidence="8" id="KW-0418">Kinase</keyword>
<dbReference type="PROSITE" id="PS50112">
    <property type="entry name" value="PAS"/>
    <property type="match status" value="2"/>
</dbReference>
<evidence type="ECO:0000313" key="20">
    <source>
        <dbReference type="Proteomes" id="UP000230821"/>
    </source>
</evidence>
<feature type="domain" description="PAC" evidence="18">
    <location>
        <begin position="218"/>
        <end position="270"/>
    </location>
</feature>
<keyword evidence="14" id="KW-0175">Coiled coil</keyword>
<evidence type="ECO:0000259" key="15">
    <source>
        <dbReference type="PROSITE" id="PS50109"/>
    </source>
</evidence>
<dbReference type="SMART" id="SM00086">
    <property type="entry name" value="PAC"/>
    <property type="match status" value="2"/>
</dbReference>
<keyword evidence="11" id="KW-0902">Two-component regulatory system</keyword>
<dbReference type="EMBL" id="PDSK01000069">
    <property type="protein sequence ID" value="PIE34979.1"/>
    <property type="molecule type" value="Genomic_DNA"/>
</dbReference>
<dbReference type="InterPro" id="IPR011006">
    <property type="entry name" value="CheY-like_superfamily"/>
</dbReference>
<comment type="caution">
    <text evidence="19">The sequence shown here is derived from an EMBL/GenBank/DDBJ whole genome shotgun (WGS) entry which is preliminary data.</text>
</comment>
<dbReference type="Gene3D" id="3.40.50.2300">
    <property type="match status" value="1"/>
</dbReference>
<evidence type="ECO:0000256" key="9">
    <source>
        <dbReference type="ARBA" id="ARBA00022840"/>
    </source>
</evidence>
<keyword evidence="12" id="KW-0472">Membrane</keyword>
<proteinExistence type="predicted"/>
<dbReference type="GO" id="GO:0006355">
    <property type="term" value="P:regulation of DNA-templated transcription"/>
    <property type="evidence" value="ECO:0007669"/>
    <property type="project" value="InterPro"/>
</dbReference>
<dbReference type="NCBIfam" id="TIGR00229">
    <property type="entry name" value="sensory_box"/>
    <property type="match status" value="2"/>
</dbReference>
<evidence type="ECO:0000256" key="2">
    <source>
        <dbReference type="ARBA" id="ARBA00004141"/>
    </source>
</evidence>
<evidence type="ECO:0000256" key="12">
    <source>
        <dbReference type="ARBA" id="ARBA00023136"/>
    </source>
</evidence>
<dbReference type="GO" id="GO:0000155">
    <property type="term" value="F:phosphorelay sensor kinase activity"/>
    <property type="evidence" value="ECO:0007669"/>
    <property type="project" value="InterPro"/>
</dbReference>
<dbReference type="Pfam" id="PF00989">
    <property type="entry name" value="PAS"/>
    <property type="match status" value="1"/>
</dbReference>
<evidence type="ECO:0000256" key="3">
    <source>
        <dbReference type="ARBA" id="ARBA00012438"/>
    </source>
</evidence>
<evidence type="ECO:0000256" key="7">
    <source>
        <dbReference type="ARBA" id="ARBA00022741"/>
    </source>
</evidence>
<dbReference type="InterPro" id="IPR036097">
    <property type="entry name" value="HisK_dim/P_sf"/>
</dbReference>
<dbReference type="PANTHER" id="PTHR42878">
    <property type="entry name" value="TWO-COMPONENT HISTIDINE KINASE"/>
    <property type="match status" value="1"/>
</dbReference>
<dbReference type="SMART" id="SM00388">
    <property type="entry name" value="HisKA"/>
    <property type="match status" value="1"/>
</dbReference>
<dbReference type="InterPro" id="IPR001610">
    <property type="entry name" value="PAC"/>
</dbReference>
<dbReference type="SUPFAM" id="SSF47384">
    <property type="entry name" value="Homodimeric domain of signal transducing histidine kinase"/>
    <property type="match status" value="1"/>
</dbReference>
<dbReference type="Pfam" id="PF13426">
    <property type="entry name" value="PAS_9"/>
    <property type="match status" value="1"/>
</dbReference>
<dbReference type="EC" id="2.7.13.3" evidence="3"/>
<dbReference type="InterPro" id="IPR004358">
    <property type="entry name" value="Sig_transdc_His_kin-like_C"/>
</dbReference>
<evidence type="ECO:0000259" key="16">
    <source>
        <dbReference type="PROSITE" id="PS50110"/>
    </source>
</evidence>
<accession>A0A2G6KJH7</accession>
<dbReference type="AlphaFoldDB" id="A0A2G6KJH7"/>
<dbReference type="GO" id="GO:0016020">
    <property type="term" value="C:membrane"/>
    <property type="evidence" value="ECO:0007669"/>
    <property type="project" value="UniProtKB-SubCell"/>
</dbReference>
<dbReference type="InterPro" id="IPR036890">
    <property type="entry name" value="HATPase_C_sf"/>
</dbReference>
<sequence>MGYLEKYMHKHILYIGKDRGMFNLIQQTCKHMFAEDFQCIQQYSLAEVFPDFADNVEISIILLEFSPSQGTENSSLTQLYEQYPLLPIIAILNNPTPRSIKSAIYQGASDFLSIPFDEDELKTTLQRTLCHQKLLSGYFPEAPTLYNEILQLRKAVDTMRLGVTISDLEGHILYTNPADAAIHGYRPDELLGQDVRILAPPDLRQPMTVEQVRQWKGLVRESENMRKDCSRFPVWLMSAIIKDRNGEPVAIVTSCEDISERKHVEEELKKHRNHLEELVKERTEELLLVNQDLQTEVRERKQAEEALRESEQKFRLLFENLPDVFYRIDKQGNFLLFSPSITQFLGYSPEEALTLNARDVFVYQEQLDDFLMFLEANERLENFEVLLKRQDGSYEWGSANARLYKDPTGDVIGYEGIIRDFSVRKQAELELLVAHDELQKANMQLQELNASKDKFFSIISHDLRNQFTTLIGFSEIIDAKIDVYSRNRLKRAIGKLKSSAERLYGLFENLLTWSRLQRGAMVCQANIIFLFRIVEENMKMIETKAEMKHIFLKNEVSEDCIAYADQSMIDTVVRNLLSNALKFTDRGGEIVISSTIREQEIELSISDTGCGIDRDAAELLFRIDVNYTTKGTAGETGTGLGLILCQELVKKNAGQIWVESEVGKGTSFLLTLPRFPNQENP</sequence>
<dbReference type="Gene3D" id="3.30.450.20">
    <property type="entry name" value="PAS domain"/>
    <property type="match status" value="2"/>
</dbReference>
<evidence type="ECO:0000256" key="13">
    <source>
        <dbReference type="PROSITE-ProRule" id="PRU00169"/>
    </source>
</evidence>
<dbReference type="PANTHER" id="PTHR42878:SF7">
    <property type="entry name" value="SENSOR HISTIDINE KINASE GLRK"/>
    <property type="match status" value="1"/>
</dbReference>
<feature type="domain" description="PAS" evidence="17">
    <location>
        <begin position="148"/>
        <end position="202"/>
    </location>
</feature>
<dbReference type="Gene3D" id="3.30.565.10">
    <property type="entry name" value="Histidine kinase-like ATPase, C-terminal domain"/>
    <property type="match status" value="1"/>
</dbReference>
<gene>
    <name evidence="19" type="ORF">CSA56_06150</name>
</gene>
<comment type="caution">
    <text evidence="13">Lacks conserved residue(s) required for the propagation of feature annotation.</text>
</comment>
<evidence type="ECO:0000256" key="5">
    <source>
        <dbReference type="ARBA" id="ARBA00022679"/>
    </source>
</evidence>
<dbReference type="CDD" id="cd00130">
    <property type="entry name" value="PAS"/>
    <property type="match status" value="2"/>
</dbReference>
<evidence type="ECO:0000256" key="10">
    <source>
        <dbReference type="ARBA" id="ARBA00022989"/>
    </source>
</evidence>
<dbReference type="InterPro" id="IPR005467">
    <property type="entry name" value="His_kinase_dom"/>
</dbReference>
<keyword evidence="7" id="KW-0547">Nucleotide-binding</keyword>
<keyword evidence="5" id="KW-0808">Transferase</keyword>
<dbReference type="SMART" id="SM00387">
    <property type="entry name" value="HATPase_c"/>
    <property type="match status" value="1"/>
</dbReference>
<dbReference type="InterPro" id="IPR050351">
    <property type="entry name" value="BphY/WalK/GraS-like"/>
</dbReference>
<evidence type="ECO:0000259" key="17">
    <source>
        <dbReference type="PROSITE" id="PS50112"/>
    </source>
</evidence>
<dbReference type="InterPro" id="IPR000700">
    <property type="entry name" value="PAS-assoc_C"/>
</dbReference>
<dbReference type="InterPro" id="IPR000014">
    <property type="entry name" value="PAS"/>
</dbReference>
<feature type="domain" description="PAC" evidence="18">
    <location>
        <begin position="381"/>
        <end position="433"/>
    </location>
</feature>
<evidence type="ECO:0000256" key="6">
    <source>
        <dbReference type="ARBA" id="ARBA00022692"/>
    </source>
</evidence>
<evidence type="ECO:0000256" key="14">
    <source>
        <dbReference type="SAM" id="Coils"/>
    </source>
</evidence>
<evidence type="ECO:0000256" key="11">
    <source>
        <dbReference type="ARBA" id="ARBA00023012"/>
    </source>
</evidence>
<dbReference type="InterPro" id="IPR013767">
    <property type="entry name" value="PAS_fold"/>
</dbReference>
<feature type="domain" description="Histidine kinase" evidence="15">
    <location>
        <begin position="458"/>
        <end position="676"/>
    </location>
</feature>
<name>A0A2G6KJH7_9BACT</name>
<keyword evidence="6" id="KW-0812">Transmembrane</keyword>
<feature type="coiled-coil region" evidence="14">
    <location>
        <begin position="261"/>
        <end position="320"/>
    </location>
</feature>
<dbReference type="SMART" id="SM00091">
    <property type="entry name" value="PAS"/>
    <property type="match status" value="2"/>
</dbReference>
<dbReference type="PROSITE" id="PS50113">
    <property type="entry name" value="PAC"/>
    <property type="match status" value="2"/>
</dbReference>
<dbReference type="SUPFAM" id="SSF55874">
    <property type="entry name" value="ATPase domain of HSP90 chaperone/DNA topoisomerase II/histidine kinase"/>
    <property type="match status" value="1"/>
</dbReference>
<dbReference type="PRINTS" id="PR00344">
    <property type="entry name" value="BCTRLSENSOR"/>
</dbReference>
<dbReference type="PROSITE" id="PS50110">
    <property type="entry name" value="RESPONSE_REGULATORY"/>
    <property type="match status" value="1"/>
</dbReference>
<dbReference type="CDD" id="cd00082">
    <property type="entry name" value="HisKA"/>
    <property type="match status" value="1"/>
</dbReference>
<dbReference type="SUPFAM" id="SSF55785">
    <property type="entry name" value="PYP-like sensor domain (PAS domain)"/>
    <property type="match status" value="2"/>
</dbReference>
<dbReference type="GO" id="GO:0007234">
    <property type="term" value="P:osmosensory signaling via phosphorelay pathway"/>
    <property type="evidence" value="ECO:0007669"/>
    <property type="project" value="TreeGrafter"/>
</dbReference>
<keyword evidence="4" id="KW-0597">Phosphoprotein</keyword>
<feature type="coiled-coil region" evidence="14">
    <location>
        <begin position="424"/>
        <end position="451"/>
    </location>
</feature>
<dbReference type="GO" id="GO:0030295">
    <property type="term" value="F:protein kinase activator activity"/>
    <property type="evidence" value="ECO:0007669"/>
    <property type="project" value="TreeGrafter"/>
</dbReference>
<keyword evidence="10" id="KW-1133">Transmembrane helix</keyword>
<dbReference type="Proteomes" id="UP000230821">
    <property type="component" value="Unassembled WGS sequence"/>
</dbReference>
<dbReference type="Pfam" id="PF02518">
    <property type="entry name" value="HATPase_c"/>
    <property type="match status" value="1"/>
</dbReference>
<dbReference type="SUPFAM" id="SSF52172">
    <property type="entry name" value="CheY-like"/>
    <property type="match status" value="1"/>
</dbReference>
<dbReference type="Gene3D" id="1.10.287.130">
    <property type="match status" value="1"/>
</dbReference>
<evidence type="ECO:0000313" key="19">
    <source>
        <dbReference type="EMBL" id="PIE34979.1"/>
    </source>
</evidence>
<comment type="catalytic activity">
    <reaction evidence="1">
        <text>ATP + protein L-histidine = ADP + protein N-phospho-L-histidine.</text>
        <dbReference type="EC" id="2.7.13.3"/>
    </reaction>
</comment>
<evidence type="ECO:0000256" key="1">
    <source>
        <dbReference type="ARBA" id="ARBA00000085"/>
    </source>
</evidence>
<evidence type="ECO:0000256" key="8">
    <source>
        <dbReference type="ARBA" id="ARBA00022777"/>
    </source>
</evidence>
<dbReference type="GO" id="GO:0000156">
    <property type="term" value="F:phosphorelay response regulator activity"/>
    <property type="evidence" value="ECO:0007669"/>
    <property type="project" value="TreeGrafter"/>
</dbReference>
<feature type="domain" description="Response regulatory" evidence="16">
    <location>
        <begin position="11"/>
        <end position="129"/>
    </location>
</feature>
<dbReference type="InterPro" id="IPR003594">
    <property type="entry name" value="HATPase_dom"/>
</dbReference>
<dbReference type="PROSITE" id="PS50109">
    <property type="entry name" value="HIS_KIN"/>
    <property type="match status" value="1"/>
</dbReference>
<evidence type="ECO:0000259" key="18">
    <source>
        <dbReference type="PROSITE" id="PS50113"/>
    </source>
</evidence>
<protein>
    <recommendedName>
        <fullName evidence="3">histidine kinase</fullName>
        <ecNumber evidence="3">2.7.13.3</ecNumber>
    </recommendedName>
</protein>
<reference evidence="19 20" key="1">
    <citation type="submission" date="2017-10" db="EMBL/GenBank/DDBJ databases">
        <title>Novel microbial diversity and functional potential in the marine mammal oral microbiome.</title>
        <authorList>
            <person name="Dudek N.K."/>
            <person name="Sun C.L."/>
            <person name="Burstein D."/>
            <person name="Kantor R.S."/>
            <person name="Aliaga Goltsman D.S."/>
            <person name="Bik E.M."/>
            <person name="Thomas B.C."/>
            <person name="Banfield J.F."/>
            <person name="Relman D.A."/>
        </authorList>
    </citation>
    <scope>NUCLEOTIDE SEQUENCE [LARGE SCALE GENOMIC DNA]</scope>
    <source>
        <strain evidence="19">DOLJORAL78_47_16</strain>
    </source>
</reference>
<dbReference type="Pfam" id="PF00512">
    <property type="entry name" value="HisKA"/>
    <property type="match status" value="1"/>
</dbReference>
<feature type="domain" description="PAS" evidence="17">
    <location>
        <begin position="310"/>
        <end position="353"/>
    </location>
</feature>